<proteinExistence type="predicted"/>
<sequence>MFPHGLYLAGHFLFPRRWAMVFVSRYARLCVSLNPQFLLKSSPWGGFRRGLNIYPSPPVVCVLTNHISNLQLLLKSSPRGGFRKGLNIFFPRLLLSNLQFLLKSSPWGGFRKGLNISPLQFLFKSSLEGVFIQQKSHPNRFGRGWLPLKYIS</sequence>
<accession>A0A1I1L414</accession>
<keyword evidence="2" id="KW-1185">Reference proteome</keyword>
<dbReference type="Proteomes" id="UP000199514">
    <property type="component" value="Unassembled WGS sequence"/>
</dbReference>
<evidence type="ECO:0000313" key="2">
    <source>
        <dbReference type="Proteomes" id="UP000199514"/>
    </source>
</evidence>
<dbReference type="AlphaFoldDB" id="A0A1I1L414"/>
<evidence type="ECO:0000313" key="1">
    <source>
        <dbReference type="EMBL" id="SFC67262.1"/>
    </source>
</evidence>
<reference evidence="1 2" key="1">
    <citation type="submission" date="2016-10" db="EMBL/GenBank/DDBJ databases">
        <authorList>
            <person name="de Groot N.N."/>
        </authorList>
    </citation>
    <scope>NUCLEOTIDE SEQUENCE [LARGE SCALE GENOMIC DNA]</scope>
    <source>
        <strain evidence="1 2">DSM 6793</strain>
    </source>
</reference>
<name>A0A1I1L414_9BACT</name>
<gene>
    <name evidence="1" type="ORF">SAMN05421780_10827</name>
</gene>
<dbReference type="EMBL" id="FOLE01000008">
    <property type="protein sequence ID" value="SFC67262.1"/>
    <property type="molecule type" value="Genomic_DNA"/>
</dbReference>
<organism evidence="1 2">
    <name type="scientific">Flexibacter flexilis DSM 6793</name>
    <dbReference type="NCBI Taxonomy" id="927664"/>
    <lineage>
        <taxon>Bacteria</taxon>
        <taxon>Pseudomonadati</taxon>
        <taxon>Bacteroidota</taxon>
        <taxon>Cytophagia</taxon>
        <taxon>Cytophagales</taxon>
        <taxon>Flexibacteraceae</taxon>
        <taxon>Flexibacter</taxon>
    </lineage>
</organism>
<protein>
    <submittedName>
        <fullName evidence="1">Uncharacterized protein</fullName>
    </submittedName>
</protein>